<dbReference type="SUPFAM" id="SSF51182">
    <property type="entry name" value="RmlC-like cupins"/>
    <property type="match status" value="1"/>
</dbReference>
<dbReference type="Gene3D" id="2.60.120.10">
    <property type="entry name" value="Jelly Rolls"/>
    <property type="match status" value="1"/>
</dbReference>
<sequence>MIDGVFVKELKCRCDERGRVMELVRRDDKSFTKFGQVYLTTNYPHVIKAWHCHKKQIDYVVCISGMIKMVLFDARKDSPTKGNIEEHFIGVHNYSMIKIPCGVYHGWKCISEEESIVISTITEPYDAKNPDEDRLPYNSKKIPYNWDIIFK</sequence>
<dbReference type="GO" id="GO:0008830">
    <property type="term" value="F:dTDP-4-dehydrorhamnose 3,5-epimerase activity"/>
    <property type="evidence" value="ECO:0007669"/>
    <property type="project" value="InterPro"/>
</dbReference>
<proteinExistence type="predicted"/>
<evidence type="ECO:0000313" key="2">
    <source>
        <dbReference type="EMBL" id="HAV92644.1"/>
    </source>
</evidence>
<dbReference type="EMBL" id="DMZY01000167">
    <property type="protein sequence ID" value="HAV92644.1"/>
    <property type="molecule type" value="Genomic_DNA"/>
</dbReference>
<dbReference type="AlphaFoldDB" id="A0A350HAS8"/>
<dbReference type="InterPro" id="IPR011051">
    <property type="entry name" value="RmlC_Cupin_sf"/>
</dbReference>
<dbReference type="PANTHER" id="PTHR21047">
    <property type="entry name" value="DTDP-6-DEOXY-D-GLUCOSE-3,5 EPIMERASE"/>
    <property type="match status" value="1"/>
</dbReference>
<reference evidence="2 3" key="1">
    <citation type="journal article" date="2018" name="Nat. Biotechnol.">
        <title>A standardized bacterial taxonomy based on genome phylogeny substantially revises the tree of life.</title>
        <authorList>
            <person name="Parks D.H."/>
            <person name="Chuvochina M."/>
            <person name="Waite D.W."/>
            <person name="Rinke C."/>
            <person name="Skarshewski A."/>
            <person name="Chaumeil P.A."/>
            <person name="Hugenholtz P."/>
        </authorList>
    </citation>
    <scope>NUCLEOTIDE SEQUENCE [LARGE SCALE GENOMIC DNA]</scope>
    <source>
        <strain evidence="2">UBA9956</strain>
    </source>
</reference>
<dbReference type="GO" id="GO:0000271">
    <property type="term" value="P:polysaccharide biosynthetic process"/>
    <property type="evidence" value="ECO:0007669"/>
    <property type="project" value="TreeGrafter"/>
</dbReference>
<dbReference type="Pfam" id="PF00908">
    <property type="entry name" value="dTDP_sugar_isom"/>
    <property type="match status" value="1"/>
</dbReference>
<dbReference type="Proteomes" id="UP000264062">
    <property type="component" value="Unassembled WGS sequence"/>
</dbReference>
<evidence type="ECO:0000256" key="1">
    <source>
        <dbReference type="PIRSR" id="PIRSR600888-3"/>
    </source>
</evidence>
<evidence type="ECO:0000313" key="3">
    <source>
        <dbReference type="Proteomes" id="UP000264062"/>
    </source>
</evidence>
<gene>
    <name evidence="2" type="ORF">DCW38_05635</name>
</gene>
<dbReference type="InterPro" id="IPR000888">
    <property type="entry name" value="RmlC-like"/>
</dbReference>
<dbReference type="InterPro" id="IPR014710">
    <property type="entry name" value="RmlC-like_jellyroll"/>
</dbReference>
<feature type="site" description="Participates in a stacking interaction with the thymidine ring of dTDP-4-oxo-6-deoxyglucose" evidence="1">
    <location>
        <position position="125"/>
    </location>
</feature>
<dbReference type="GO" id="GO:0005829">
    <property type="term" value="C:cytosol"/>
    <property type="evidence" value="ECO:0007669"/>
    <property type="project" value="TreeGrafter"/>
</dbReference>
<name>A0A350HAS8_UNCW3</name>
<comment type="caution">
    <text evidence="2">The sequence shown here is derived from an EMBL/GenBank/DDBJ whole genome shotgun (WGS) entry which is preliminary data.</text>
</comment>
<accession>A0A350HAS8</accession>
<dbReference type="PANTHER" id="PTHR21047:SF2">
    <property type="entry name" value="THYMIDINE DIPHOSPHO-4-KETO-RHAMNOSE 3,5-EPIMERASE"/>
    <property type="match status" value="1"/>
</dbReference>
<organism evidence="2 3">
    <name type="scientific">candidate division WOR-3 bacterium</name>
    <dbReference type="NCBI Taxonomy" id="2052148"/>
    <lineage>
        <taxon>Bacteria</taxon>
        <taxon>Bacteria division WOR-3</taxon>
    </lineage>
</organism>
<protein>
    <submittedName>
        <fullName evidence="2">dTDP-4-dehydrorhamnose 3,5-epimerase</fullName>
    </submittedName>
</protein>